<keyword evidence="11" id="KW-1133">Transmembrane helix</keyword>
<feature type="transmembrane region" description="Helical" evidence="11">
    <location>
        <begin position="81"/>
        <end position="100"/>
    </location>
</feature>
<organism evidence="13 14">
    <name type="scientific">Merluccius polli</name>
    <name type="common">Benguela hake</name>
    <name type="synonym">Merluccius cadenati</name>
    <dbReference type="NCBI Taxonomy" id="89951"/>
    <lineage>
        <taxon>Eukaryota</taxon>
        <taxon>Metazoa</taxon>
        <taxon>Chordata</taxon>
        <taxon>Craniata</taxon>
        <taxon>Vertebrata</taxon>
        <taxon>Euteleostomi</taxon>
        <taxon>Actinopterygii</taxon>
        <taxon>Neopterygii</taxon>
        <taxon>Teleostei</taxon>
        <taxon>Neoteleostei</taxon>
        <taxon>Acanthomorphata</taxon>
        <taxon>Zeiogadaria</taxon>
        <taxon>Gadariae</taxon>
        <taxon>Gadiformes</taxon>
        <taxon>Gadoidei</taxon>
        <taxon>Merlucciidae</taxon>
        <taxon>Merluccius</taxon>
    </lineage>
</organism>
<evidence type="ECO:0000256" key="5">
    <source>
        <dbReference type="ARBA" id="ARBA00022530"/>
    </source>
</evidence>
<reference evidence="13" key="1">
    <citation type="journal article" date="2023" name="Front. Mar. Sci.">
        <title>A new Merluccius polli reference genome to investigate the effects of global change in West African waters.</title>
        <authorList>
            <person name="Mateo J.L."/>
            <person name="Blanco-Fernandez C."/>
            <person name="Garcia-Vazquez E."/>
            <person name="Machado-Schiaffino G."/>
        </authorList>
    </citation>
    <scope>NUCLEOTIDE SEQUENCE</scope>
    <source>
        <strain evidence="13">C29</strain>
        <tissue evidence="13">Fin</tissue>
    </source>
</reference>
<evidence type="ECO:0000256" key="2">
    <source>
        <dbReference type="ARBA" id="ARBA00004504"/>
    </source>
</evidence>
<dbReference type="InterPro" id="IPR039861">
    <property type="entry name" value="IMPG"/>
</dbReference>
<evidence type="ECO:0000256" key="3">
    <source>
        <dbReference type="ARBA" id="ARBA00004593"/>
    </source>
</evidence>
<keyword evidence="5" id="KW-0272">Extracellular matrix</keyword>
<dbReference type="SUPFAM" id="SSF82671">
    <property type="entry name" value="SEA domain"/>
    <property type="match status" value="1"/>
</dbReference>
<dbReference type="InterPro" id="IPR000082">
    <property type="entry name" value="SEA_dom"/>
</dbReference>
<feature type="transmembrane region" description="Helical" evidence="11">
    <location>
        <begin position="106"/>
        <end position="126"/>
    </location>
</feature>
<keyword evidence="4" id="KW-0964">Secreted</keyword>
<evidence type="ECO:0000256" key="7">
    <source>
        <dbReference type="ARBA" id="ARBA00022729"/>
    </source>
</evidence>
<dbReference type="GO" id="GO:0033165">
    <property type="term" value="C:interphotoreceptor matrix"/>
    <property type="evidence" value="ECO:0007669"/>
    <property type="project" value="UniProtKB-SubCell"/>
</dbReference>
<dbReference type="GO" id="GO:0008201">
    <property type="term" value="F:heparin binding"/>
    <property type="evidence" value="ECO:0007669"/>
    <property type="project" value="UniProtKB-KW"/>
</dbReference>
<evidence type="ECO:0000259" key="12">
    <source>
        <dbReference type="PROSITE" id="PS50024"/>
    </source>
</evidence>
<dbReference type="GO" id="GO:0001917">
    <property type="term" value="C:photoreceptor inner segment"/>
    <property type="evidence" value="ECO:0007669"/>
    <property type="project" value="UniProtKB-SubCell"/>
</dbReference>
<keyword evidence="11" id="KW-0472">Membrane</keyword>
<keyword evidence="11" id="KW-0812">Transmembrane</keyword>
<accession>A0AA47M2X4</accession>
<dbReference type="PANTHER" id="PTHR12199">
    <property type="entry name" value="INTERPHOTORECEPTOR MATRIX PROTEOGLYCAN"/>
    <property type="match status" value="1"/>
</dbReference>
<gene>
    <name evidence="13" type="primary">IMPG2_4</name>
    <name evidence="13" type="ORF">N1851_032494</name>
</gene>
<keyword evidence="9" id="KW-0325">Glycoprotein</keyword>
<dbReference type="Proteomes" id="UP001174136">
    <property type="component" value="Unassembled WGS sequence"/>
</dbReference>
<sequence length="128" mass="14267">MLPIGNEIGASLLRPPRPLKEQVVELYIRLRGETFTNALRDPSSSQHLLLSRQFTRRIQDAFDKLPGFKNVYVTSERSGEVVVVLVNVVEVVVVVVMVVVEVVIEVVEMEVVVMEMVVVVVVVVVVEA</sequence>
<keyword evidence="8" id="KW-0677">Repeat</keyword>
<keyword evidence="6" id="KW-0358">Heparin-binding</keyword>
<dbReference type="GO" id="GO:0005540">
    <property type="term" value="F:hyaluronic acid binding"/>
    <property type="evidence" value="ECO:0007669"/>
    <property type="project" value="TreeGrafter"/>
</dbReference>
<evidence type="ECO:0000256" key="11">
    <source>
        <dbReference type="SAM" id="Phobius"/>
    </source>
</evidence>
<dbReference type="InterPro" id="IPR036364">
    <property type="entry name" value="SEA_dom_sf"/>
</dbReference>
<feature type="domain" description="SEA" evidence="12">
    <location>
        <begin position="20"/>
        <end position="128"/>
    </location>
</feature>
<evidence type="ECO:0000256" key="10">
    <source>
        <dbReference type="ARBA" id="ARBA00023273"/>
    </source>
</evidence>
<dbReference type="AlphaFoldDB" id="A0AA47M2X4"/>
<evidence type="ECO:0000313" key="13">
    <source>
        <dbReference type="EMBL" id="KAK0132626.1"/>
    </source>
</evidence>
<name>A0AA47M2X4_MERPO</name>
<evidence type="ECO:0000256" key="6">
    <source>
        <dbReference type="ARBA" id="ARBA00022674"/>
    </source>
</evidence>
<keyword evidence="10" id="KW-0966">Cell projection</keyword>
<evidence type="ECO:0000313" key="14">
    <source>
        <dbReference type="Proteomes" id="UP001174136"/>
    </source>
</evidence>
<evidence type="ECO:0000256" key="8">
    <source>
        <dbReference type="ARBA" id="ARBA00022737"/>
    </source>
</evidence>
<evidence type="ECO:0000256" key="9">
    <source>
        <dbReference type="ARBA" id="ARBA00023180"/>
    </source>
</evidence>
<keyword evidence="14" id="KW-1185">Reference proteome</keyword>
<comment type="subcellular location">
    <subcellularLocation>
        <location evidence="2">Cell projection</location>
        <location evidence="2">Cilium</location>
        <location evidence="2">Photoreceptor outer segment</location>
    </subcellularLocation>
    <subcellularLocation>
        <location evidence="1">Photoreceptor inner segment</location>
    </subcellularLocation>
    <subcellularLocation>
        <location evidence="3">Secreted</location>
        <location evidence="3">Extracellular space</location>
        <location evidence="3">Extracellular matrix</location>
        <location evidence="3">Interphotoreceptor matrix</location>
    </subcellularLocation>
</comment>
<dbReference type="PANTHER" id="PTHR12199:SF4">
    <property type="entry name" value="INTERPHOTORECEPTOR MATRIX PROTEOGLYCAN 2"/>
    <property type="match status" value="1"/>
</dbReference>
<dbReference type="EMBL" id="JAOPHQ010006257">
    <property type="protein sequence ID" value="KAK0132626.1"/>
    <property type="molecule type" value="Genomic_DNA"/>
</dbReference>
<evidence type="ECO:0000256" key="1">
    <source>
        <dbReference type="ARBA" id="ARBA00004437"/>
    </source>
</evidence>
<comment type="caution">
    <text evidence="13">The sequence shown here is derived from an EMBL/GenBank/DDBJ whole genome shotgun (WGS) entry which is preliminary data.</text>
</comment>
<dbReference type="PROSITE" id="PS50024">
    <property type="entry name" value="SEA"/>
    <property type="match status" value="1"/>
</dbReference>
<evidence type="ECO:0000256" key="4">
    <source>
        <dbReference type="ARBA" id="ARBA00022525"/>
    </source>
</evidence>
<protein>
    <submittedName>
        <fullName evidence="13">Interphotoreceptor matrix proteoglycan 2</fullName>
    </submittedName>
</protein>
<proteinExistence type="predicted"/>
<keyword evidence="7" id="KW-0732">Signal</keyword>
<dbReference type="GO" id="GO:0001750">
    <property type="term" value="C:photoreceptor outer segment"/>
    <property type="evidence" value="ECO:0007669"/>
    <property type="project" value="UniProtKB-SubCell"/>
</dbReference>
<dbReference type="GO" id="GO:0007601">
    <property type="term" value="P:visual perception"/>
    <property type="evidence" value="ECO:0007669"/>
    <property type="project" value="InterPro"/>
</dbReference>